<sequence>MDDNKRLPDDHWAIKAAEGINEVLGSAVEKNTGESTGYFSGVSIHDGALKILEYYNNQQEVGENQKMRETILNEINRVVADFLYYNRKEDEELGVTDIDNAIKDGIITVDEIVGCFKLELNEGLGKV</sequence>
<proteinExistence type="predicted"/>
<dbReference type="EMBL" id="LAZR01002324">
    <property type="protein sequence ID" value="KKN31496.1"/>
    <property type="molecule type" value="Genomic_DNA"/>
</dbReference>
<reference evidence="1" key="1">
    <citation type="journal article" date="2015" name="Nature">
        <title>Complex archaea that bridge the gap between prokaryotes and eukaryotes.</title>
        <authorList>
            <person name="Spang A."/>
            <person name="Saw J.H."/>
            <person name="Jorgensen S.L."/>
            <person name="Zaremba-Niedzwiedzka K."/>
            <person name="Martijn J."/>
            <person name="Lind A.E."/>
            <person name="van Eijk R."/>
            <person name="Schleper C."/>
            <person name="Guy L."/>
            <person name="Ettema T.J."/>
        </authorList>
    </citation>
    <scope>NUCLEOTIDE SEQUENCE</scope>
</reference>
<evidence type="ECO:0000313" key="1">
    <source>
        <dbReference type="EMBL" id="KKN31496.1"/>
    </source>
</evidence>
<accession>A0A0F9S2Z4</accession>
<comment type="caution">
    <text evidence="1">The sequence shown here is derived from an EMBL/GenBank/DDBJ whole genome shotgun (WGS) entry which is preliminary data.</text>
</comment>
<gene>
    <name evidence="1" type="ORF">LCGC14_0823250</name>
</gene>
<dbReference type="AlphaFoldDB" id="A0A0F9S2Z4"/>
<protein>
    <submittedName>
        <fullName evidence="1">Uncharacterized protein</fullName>
    </submittedName>
</protein>
<name>A0A0F9S2Z4_9ZZZZ</name>
<organism evidence="1">
    <name type="scientific">marine sediment metagenome</name>
    <dbReference type="NCBI Taxonomy" id="412755"/>
    <lineage>
        <taxon>unclassified sequences</taxon>
        <taxon>metagenomes</taxon>
        <taxon>ecological metagenomes</taxon>
    </lineage>
</organism>